<accession>A0A8S3Y063</accession>
<reference evidence="2" key="1">
    <citation type="submission" date="2021-04" db="EMBL/GenBank/DDBJ databases">
        <authorList>
            <person name="Tunstrom K."/>
        </authorList>
    </citation>
    <scope>NUCLEOTIDE SEQUENCE</scope>
</reference>
<evidence type="ECO:0000313" key="3">
    <source>
        <dbReference type="Proteomes" id="UP000691718"/>
    </source>
</evidence>
<dbReference type="AlphaFoldDB" id="A0A8S3Y063"/>
<comment type="caution">
    <text evidence="2">The sequence shown here is derived from an EMBL/GenBank/DDBJ whole genome shotgun (WGS) entry which is preliminary data.</text>
</comment>
<keyword evidence="3" id="KW-1185">Reference proteome</keyword>
<organism evidence="2 3">
    <name type="scientific">Parnassius apollo</name>
    <name type="common">Apollo butterfly</name>
    <name type="synonym">Papilio apollo</name>
    <dbReference type="NCBI Taxonomy" id="110799"/>
    <lineage>
        <taxon>Eukaryota</taxon>
        <taxon>Metazoa</taxon>
        <taxon>Ecdysozoa</taxon>
        <taxon>Arthropoda</taxon>
        <taxon>Hexapoda</taxon>
        <taxon>Insecta</taxon>
        <taxon>Pterygota</taxon>
        <taxon>Neoptera</taxon>
        <taxon>Endopterygota</taxon>
        <taxon>Lepidoptera</taxon>
        <taxon>Glossata</taxon>
        <taxon>Ditrysia</taxon>
        <taxon>Papilionoidea</taxon>
        <taxon>Papilionidae</taxon>
        <taxon>Parnassiinae</taxon>
        <taxon>Parnassini</taxon>
        <taxon>Parnassius</taxon>
        <taxon>Parnassius</taxon>
    </lineage>
</organism>
<feature type="region of interest" description="Disordered" evidence="1">
    <location>
        <begin position="149"/>
        <end position="172"/>
    </location>
</feature>
<evidence type="ECO:0000256" key="1">
    <source>
        <dbReference type="SAM" id="MobiDB-lite"/>
    </source>
</evidence>
<name>A0A8S3Y063_PARAO</name>
<evidence type="ECO:0000313" key="2">
    <source>
        <dbReference type="EMBL" id="CAG5040882.1"/>
    </source>
</evidence>
<protein>
    <submittedName>
        <fullName evidence="2">(apollo) hypothetical protein</fullName>
    </submittedName>
</protein>
<gene>
    <name evidence="2" type="ORF">PAPOLLO_LOCUS21985</name>
</gene>
<dbReference type="OrthoDB" id="7343475at2759"/>
<dbReference type="EMBL" id="CAJQZP010001352">
    <property type="protein sequence ID" value="CAG5040882.1"/>
    <property type="molecule type" value="Genomic_DNA"/>
</dbReference>
<sequence>MDLLQLDDEEQEILQILAENGIKVTNPKKKHQSRIQILENILVYKPDNELLHAINIAAESDPSFKCPKESPLEVDVQASNLGSLLSVATENGPEIEFVDTFSVTGIDEELDESGLETIDNEGPENKPKRIKHAACTEWQRNITKEKRMRGESYSGYSRKEKQVTTGIQRSKRQMGPTCDSNFCKNSAKRFCAEFGEHDRQFIFDNFWKELDWSGKKSFVSSMIDRIPIKQKTVDSHKRQQSYVYYLKLNEETNQVCKKCF</sequence>
<proteinExistence type="predicted"/>
<dbReference type="Proteomes" id="UP000691718">
    <property type="component" value="Unassembled WGS sequence"/>
</dbReference>